<evidence type="ECO:0000256" key="1">
    <source>
        <dbReference type="SAM" id="MobiDB-lite"/>
    </source>
</evidence>
<dbReference type="EMBL" id="CAADFK010000071">
    <property type="protein sequence ID" value="VFK15011.1"/>
    <property type="molecule type" value="Genomic_DNA"/>
</dbReference>
<organism evidence="2">
    <name type="scientific">Candidatus Kentrum sp. LPFa</name>
    <dbReference type="NCBI Taxonomy" id="2126335"/>
    <lineage>
        <taxon>Bacteria</taxon>
        <taxon>Pseudomonadati</taxon>
        <taxon>Pseudomonadota</taxon>
        <taxon>Gammaproteobacteria</taxon>
        <taxon>Candidatus Kentrum</taxon>
    </lineage>
</organism>
<feature type="region of interest" description="Disordered" evidence="1">
    <location>
        <begin position="176"/>
        <end position="197"/>
    </location>
</feature>
<sequence>MPRQKLMPVDPPAPAIDTERLAEDARALDIVGEMNAEASENALAIAREMGYDGAMTVGGLEDEIRFYQKRTVEACLELGKRLLILKELTPHGEFEKRVELLGIKKRMAQRFMSSVMRFSKAASTTLLKAAGNQSKLLELLVLDDEEIGALAEGGSARGVDLDAVDRMSASELRRALRESQAESESRARNLAERGKENMDLRDKLAKSAQAAQLSPPNPVEIGEALRQEVGLEASAIEARMRGSLESALRDLHGQGQAAGIDHGNVMAGYLCQMEIAIAHLREEFALPDRPSGDPTPEWMGPAGEALLRAHEEKVDEEKANGEHAREAENAPDAPGQ</sequence>
<gene>
    <name evidence="2" type="ORF">BECKLPF1236B_GA0070989_107115</name>
</gene>
<dbReference type="AlphaFoldDB" id="A0A450WDG9"/>
<reference evidence="2" key="1">
    <citation type="submission" date="2019-02" db="EMBL/GenBank/DDBJ databases">
        <authorList>
            <person name="Gruber-Vodicka R. H."/>
            <person name="Seah K. B. B."/>
        </authorList>
    </citation>
    <scope>NUCLEOTIDE SEQUENCE</scope>
    <source>
        <strain evidence="2">BECK_S313</strain>
    </source>
</reference>
<accession>A0A450WDG9</accession>
<evidence type="ECO:0000313" key="2">
    <source>
        <dbReference type="EMBL" id="VFK15011.1"/>
    </source>
</evidence>
<feature type="region of interest" description="Disordered" evidence="1">
    <location>
        <begin position="286"/>
        <end position="336"/>
    </location>
</feature>
<feature type="compositionally biased region" description="Basic and acidic residues" evidence="1">
    <location>
        <begin position="307"/>
        <end position="328"/>
    </location>
</feature>
<evidence type="ECO:0008006" key="3">
    <source>
        <dbReference type="Google" id="ProtNLM"/>
    </source>
</evidence>
<proteinExistence type="predicted"/>
<name>A0A450WDG9_9GAMM</name>
<protein>
    <recommendedName>
        <fullName evidence="3">DUF3102 domain-containing protein</fullName>
    </recommendedName>
</protein>